<dbReference type="Gramene" id="rna-AYBTSS11_LOCUS4815">
    <property type="protein sequence ID" value="CAJ1930616.1"/>
    <property type="gene ID" value="gene-AYBTSS11_LOCUS4815"/>
</dbReference>
<dbReference type="EMBL" id="OY731399">
    <property type="protein sequence ID" value="CAJ1930616.1"/>
    <property type="molecule type" value="Genomic_DNA"/>
</dbReference>
<feature type="compositionally biased region" description="Basic and acidic residues" evidence="1">
    <location>
        <begin position="70"/>
        <end position="87"/>
    </location>
</feature>
<evidence type="ECO:0000313" key="2">
    <source>
        <dbReference type="EMBL" id="CAJ1930616.1"/>
    </source>
</evidence>
<feature type="compositionally biased region" description="Basic and acidic residues" evidence="1">
    <location>
        <begin position="45"/>
        <end position="62"/>
    </location>
</feature>
<feature type="region of interest" description="Disordered" evidence="1">
    <location>
        <begin position="20"/>
        <end position="87"/>
    </location>
</feature>
<organism evidence="2 3">
    <name type="scientific">Sphenostylis stenocarpa</name>
    <dbReference type="NCBI Taxonomy" id="92480"/>
    <lineage>
        <taxon>Eukaryota</taxon>
        <taxon>Viridiplantae</taxon>
        <taxon>Streptophyta</taxon>
        <taxon>Embryophyta</taxon>
        <taxon>Tracheophyta</taxon>
        <taxon>Spermatophyta</taxon>
        <taxon>Magnoliopsida</taxon>
        <taxon>eudicotyledons</taxon>
        <taxon>Gunneridae</taxon>
        <taxon>Pentapetalae</taxon>
        <taxon>rosids</taxon>
        <taxon>fabids</taxon>
        <taxon>Fabales</taxon>
        <taxon>Fabaceae</taxon>
        <taxon>Papilionoideae</taxon>
        <taxon>50 kb inversion clade</taxon>
        <taxon>NPAAA clade</taxon>
        <taxon>indigoferoid/millettioid clade</taxon>
        <taxon>Phaseoleae</taxon>
        <taxon>Sphenostylis</taxon>
    </lineage>
</organism>
<keyword evidence="3" id="KW-1185">Reference proteome</keyword>
<accession>A0AA86VBZ5</accession>
<dbReference type="Proteomes" id="UP001189624">
    <property type="component" value="Chromosome 2"/>
</dbReference>
<evidence type="ECO:0000256" key="1">
    <source>
        <dbReference type="SAM" id="MobiDB-lite"/>
    </source>
</evidence>
<proteinExistence type="predicted"/>
<reference evidence="2" key="1">
    <citation type="submission" date="2023-10" db="EMBL/GenBank/DDBJ databases">
        <authorList>
            <person name="Domelevo Entfellner J.-B."/>
        </authorList>
    </citation>
    <scope>NUCLEOTIDE SEQUENCE</scope>
</reference>
<evidence type="ECO:0000313" key="3">
    <source>
        <dbReference type="Proteomes" id="UP001189624"/>
    </source>
</evidence>
<sequence length="98" mass="11037">MVILSNGNLENVNQGIAKKRRRALSLQDQGQKESSDIEEGQIVTEKWESSTEEASVSRRDASEGPTVADSVKKRMSQNEDVKIHTKGRPVHEKAFMWL</sequence>
<protein>
    <submittedName>
        <fullName evidence="2">Uncharacterized protein</fullName>
    </submittedName>
</protein>
<dbReference type="AlphaFoldDB" id="A0AA86VBZ5"/>
<name>A0AA86VBZ5_9FABA</name>
<gene>
    <name evidence="2" type="ORF">AYBTSS11_LOCUS4815</name>
</gene>